<reference evidence="1" key="1">
    <citation type="submission" date="2018-05" db="EMBL/GenBank/DDBJ databases">
        <authorList>
            <person name="Lanie J.A."/>
            <person name="Ng W.-L."/>
            <person name="Kazmierczak K.M."/>
            <person name="Andrzejewski T.M."/>
            <person name="Davidsen T.M."/>
            <person name="Wayne K.J."/>
            <person name="Tettelin H."/>
            <person name="Glass J.I."/>
            <person name="Rusch D."/>
            <person name="Podicherti R."/>
            <person name="Tsui H.-C.T."/>
            <person name="Winkler M.E."/>
        </authorList>
    </citation>
    <scope>NUCLEOTIDE SEQUENCE</scope>
</reference>
<accession>A0A382V2E5</accession>
<dbReference type="Gene3D" id="3.30.1120.10">
    <property type="match status" value="1"/>
</dbReference>
<name>A0A382V2E5_9ZZZZ</name>
<dbReference type="AlphaFoldDB" id="A0A382V2E5"/>
<proteinExistence type="predicted"/>
<sequence length="109" mass="12605">VLDNKPVPRKKPLVWVYYNALNKRRVAMRDGDWKILAKLNIGKHNIVNVRNEVQVKGAGLSEFQIFDLSQDIGESRDLSQENPNKLAELKKRLETHYKELVNGSHVWGK</sequence>
<dbReference type="SUPFAM" id="SSF53649">
    <property type="entry name" value="Alkaline phosphatase-like"/>
    <property type="match status" value="1"/>
</dbReference>
<protein>
    <recommendedName>
        <fullName evidence="2">N-sulphoglucosamine sulphohydrolase C-terminal domain-containing protein</fullName>
    </recommendedName>
</protein>
<dbReference type="InterPro" id="IPR017850">
    <property type="entry name" value="Alkaline_phosphatase_core_sf"/>
</dbReference>
<dbReference type="EMBL" id="UINC01148694">
    <property type="protein sequence ID" value="SVD40726.1"/>
    <property type="molecule type" value="Genomic_DNA"/>
</dbReference>
<evidence type="ECO:0008006" key="2">
    <source>
        <dbReference type="Google" id="ProtNLM"/>
    </source>
</evidence>
<evidence type="ECO:0000313" key="1">
    <source>
        <dbReference type="EMBL" id="SVD40726.1"/>
    </source>
</evidence>
<organism evidence="1">
    <name type="scientific">marine metagenome</name>
    <dbReference type="NCBI Taxonomy" id="408172"/>
    <lineage>
        <taxon>unclassified sequences</taxon>
        <taxon>metagenomes</taxon>
        <taxon>ecological metagenomes</taxon>
    </lineage>
</organism>
<gene>
    <name evidence="1" type="ORF">METZ01_LOCUS393580</name>
</gene>
<feature type="non-terminal residue" evidence="1">
    <location>
        <position position="1"/>
    </location>
</feature>